<dbReference type="PIRSF" id="PIRSF012535">
    <property type="entry name" value="UCP012535"/>
    <property type="match status" value="1"/>
</dbReference>
<dbReference type="RefSeq" id="WP_378140646.1">
    <property type="nucleotide sequence ID" value="NZ_JBHSEF010000011.1"/>
</dbReference>
<protein>
    <recommendedName>
        <fullName evidence="2">Putative cysteine ligase BshC</fullName>
        <ecNumber evidence="2">6.-.-.-</ecNumber>
    </recommendedName>
</protein>
<keyword evidence="6" id="KW-1185">Reference proteome</keyword>
<dbReference type="InterPro" id="IPR055399">
    <property type="entry name" value="CC_BshC"/>
</dbReference>
<evidence type="ECO:0000259" key="3">
    <source>
        <dbReference type="Pfam" id="PF10079"/>
    </source>
</evidence>
<feature type="domain" description="Bacillithiol biosynthesis BshC N-terminal Rossmann-like" evidence="3">
    <location>
        <begin position="2"/>
        <end position="376"/>
    </location>
</feature>
<sequence>MIVSTYPQPKAPDFYTTYINKFEKLNSYFTYPWHDAAWASRVGETLYPEHRRKDLVDTIRRGMRGTELHEAQLTNLQLLEKNALVTVAGQQTGILTGPLYSIHKAVTAIILAKQIHEKTGQPMVPVFWMAGEDHDILEVNHFFIEKNREVTKLSLSIEALSTEMVADQTIDASELKGLLHQAFVAMPETEHTSELWKFLMELAEKYGSYKEFFLQAFQHFFQHHGLLFVNSSDPAMREMGKPFTIQLIEENAALREAVYEKEQQLSSEGYGFPIQCRMENAHLFYVKDNHRYLLEATDEGFANEDLKKSWTKEELIQEVDRNPSCISHNVVTRPLMQQFLLPVHTFIGGPGEIAYWALLKEAFEAVQLKMPIVSPRFSITLLPVAIEQKMDDVQVTIEEVWNGELPSRLHAFIDNQKNKELTGQLDKMVTWLEEEYRNLQDILKSEEFKIDPLLEKNKSIHVKQLSYLNQAIEDLYYKRFDAETAKFLAIQNELVPNESLQERVYSPLHYLNKYGLHFVDQLVSIPYQLDGKHYVIHLA</sequence>
<reference evidence="6" key="1">
    <citation type="journal article" date="2019" name="Int. J. Syst. Evol. Microbiol.">
        <title>The Global Catalogue of Microorganisms (GCM) 10K type strain sequencing project: providing services to taxonomists for standard genome sequencing and annotation.</title>
        <authorList>
            <consortium name="The Broad Institute Genomics Platform"/>
            <consortium name="The Broad Institute Genome Sequencing Center for Infectious Disease"/>
            <person name="Wu L."/>
            <person name="Ma J."/>
        </authorList>
    </citation>
    <scope>NUCLEOTIDE SEQUENCE [LARGE SCALE GENOMIC DNA]</scope>
    <source>
        <strain evidence="6">CCUG 50353</strain>
    </source>
</reference>
<dbReference type="Pfam" id="PF24850">
    <property type="entry name" value="CC_BshC"/>
    <property type="match status" value="1"/>
</dbReference>
<keyword evidence="1 2" id="KW-0436">Ligase</keyword>
<dbReference type="EMBL" id="JBHSEF010000011">
    <property type="protein sequence ID" value="MFC4354363.1"/>
    <property type="molecule type" value="Genomic_DNA"/>
</dbReference>
<dbReference type="Pfam" id="PF10079">
    <property type="entry name" value="Rossmann-like_BshC"/>
    <property type="match status" value="1"/>
</dbReference>
<evidence type="ECO:0000259" key="4">
    <source>
        <dbReference type="Pfam" id="PF24850"/>
    </source>
</evidence>
<gene>
    <name evidence="2 5" type="primary">bshC</name>
    <name evidence="5" type="ORF">ACFO0S_04645</name>
</gene>
<dbReference type="EC" id="6.-.-.-" evidence="2"/>
<feature type="domain" description="Bacillithiol biosynthesis BshC C-terminal coiled-coil" evidence="4">
    <location>
        <begin position="379"/>
        <end position="538"/>
    </location>
</feature>
<organism evidence="5 6">
    <name type="scientific">Chryseomicrobium palamuruense</name>
    <dbReference type="NCBI Taxonomy" id="682973"/>
    <lineage>
        <taxon>Bacteria</taxon>
        <taxon>Bacillati</taxon>
        <taxon>Bacillota</taxon>
        <taxon>Bacilli</taxon>
        <taxon>Bacillales</taxon>
        <taxon>Caryophanaceae</taxon>
        <taxon>Chryseomicrobium</taxon>
    </lineage>
</organism>
<comment type="caution">
    <text evidence="5">The sequence shown here is derived from an EMBL/GenBank/DDBJ whole genome shotgun (WGS) entry which is preliminary data.</text>
</comment>
<evidence type="ECO:0000256" key="1">
    <source>
        <dbReference type="ARBA" id="ARBA00022598"/>
    </source>
</evidence>
<evidence type="ECO:0000313" key="5">
    <source>
        <dbReference type="EMBL" id="MFC4354363.1"/>
    </source>
</evidence>
<accession>A0ABV8UUY3</accession>
<comment type="similarity">
    <text evidence="2">Belongs to the BshC family.</text>
</comment>
<dbReference type="NCBIfam" id="TIGR03998">
    <property type="entry name" value="thiol_BshC"/>
    <property type="match status" value="1"/>
</dbReference>
<comment type="function">
    <text evidence="2">Involved in bacillithiol (BSH) biosynthesis. May catalyze the last step of the pathway, the addition of cysteine to glucosamine malate (GlcN-Mal) to generate BSH.</text>
</comment>
<evidence type="ECO:0000256" key="2">
    <source>
        <dbReference type="HAMAP-Rule" id="MF_01867"/>
    </source>
</evidence>
<dbReference type="HAMAP" id="MF_01867">
    <property type="entry name" value="BshC"/>
    <property type="match status" value="1"/>
</dbReference>
<proteinExistence type="inferred from homology"/>
<dbReference type="Proteomes" id="UP001595733">
    <property type="component" value="Unassembled WGS sequence"/>
</dbReference>
<evidence type="ECO:0000313" key="6">
    <source>
        <dbReference type="Proteomes" id="UP001595733"/>
    </source>
</evidence>
<name>A0ABV8UUY3_9BACL</name>
<dbReference type="InterPro" id="IPR055398">
    <property type="entry name" value="Rossmann-like_BshC"/>
</dbReference>
<dbReference type="InterPro" id="IPR011199">
    <property type="entry name" value="Bacillithiol_biosynth_BshC"/>
</dbReference>